<keyword evidence="4" id="KW-1185">Reference proteome</keyword>
<dbReference type="Proteomes" id="UP000596742">
    <property type="component" value="Unassembled WGS sequence"/>
</dbReference>
<protein>
    <submittedName>
        <fullName evidence="3">Uncharacterized protein</fullName>
    </submittedName>
</protein>
<feature type="compositionally biased region" description="Low complexity" evidence="2">
    <location>
        <begin position="270"/>
        <end position="285"/>
    </location>
</feature>
<organism evidence="3 4">
    <name type="scientific">Mytilus galloprovincialis</name>
    <name type="common">Mediterranean mussel</name>
    <dbReference type="NCBI Taxonomy" id="29158"/>
    <lineage>
        <taxon>Eukaryota</taxon>
        <taxon>Metazoa</taxon>
        <taxon>Spiralia</taxon>
        <taxon>Lophotrochozoa</taxon>
        <taxon>Mollusca</taxon>
        <taxon>Bivalvia</taxon>
        <taxon>Autobranchia</taxon>
        <taxon>Pteriomorphia</taxon>
        <taxon>Mytilida</taxon>
        <taxon>Mytiloidea</taxon>
        <taxon>Mytilidae</taxon>
        <taxon>Mytilinae</taxon>
        <taxon>Mytilus</taxon>
    </lineage>
</organism>
<feature type="compositionally biased region" description="Basic residues" evidence="2">
    <location>
        <begin position="12"/>
        <end position="21"/>
    </location>
</feature>
<keyword evidence="1" id="KW-0175">Coiled coil</keyword>
<gene>
    <name evidence="3" type="ORF">MGAL_10B079291</name>
</gene>
<feature type="region of interest" description="Disordered" evidence="2">
    <location>
        <begin position="257"/>
        <end position="285"/>
    </location>
</feature>
<feature type="compositionally biased region" description="Polar residues" evidence="2">
    <location>
        <begin position="258"/>
        <end position="269"/>
    </location>
</feature>
<evidence type="ECO:0000256" key="1">
    <source>
        <dbReference type="SAM" id="Coils"/>
    </source>
</evidence>
<name>A0A8B6CNJ2_MYTGA</name>
<feature type="coiled-coil region" evidence="1">
    <location>
        <begin position="363"/>
        <end position="434"/>
    </location>
</feature>
<dbReference type="OrthoDB" id="6123234at2759"/>
<accession>A0A8B6CNJ2</accession>
<evidence type="ECO:0000313" key="3">
    <source>
        <dbReference type="EMBL" id="VDI07789.1"/>
    </source>
</evidence>
<sequence>MKFRQISFKSFQKTKSKKKKTKEASIDQQPTPVDDNDNLVIAADSCKYFDVAQDVSLRCSLRRYKTSVTPRNKYVITNRRTAISDDEEETDNGVLYELDDIDKVLNSVRKERTRIKTNPWIPPRKSVHEEDLIDLVPEGANAQDYLNVCILAEEAGKSYNSTESTLTAPDNPRIQKRVKRQLSLTDLNINRWSIISEGDVDIELNSPTIEELNERFANIDYAIDFKYEENIDNILDDEMAVKLAKRLSVNDLLEDYSEASSDTSNSSMEISDNTSSTGSYSSEGSIENQLPVFSTKFSERPDRMEESIDAGYSSLSRDSRFPSTSDSDNAEHSDSDIEEESNMTLVDSACAECDSARTIPDIRNSLQDKVSQLRAEKMIVEEKIREAQEDDIIRFKETQRLRRHLPGYKKQMLLKTLTSLKERLENQSQRLQKSYSTVLSMQRRFAQRHNPFFIVPNTNFS</sequence>
<dbReference type="EMBL" id="UYJE01002107">
    <property type="protein sequence ID" value="VDI07789.1"/>
    <property type="molecule type" value="Genomic_DNA"/>
</dbReference>
<comment type="caution">
    <text evidence="3">The sequence shown here is derived from an EMBL/GenBank/DDBJ whole genome shotgun (WGS) entry which is preliminary data.</text>
</comment>
<evidence type="ECO:0000313" key="4">
    <source>
        <dbReference type="Proteomes" id="UP000596742"/>
    </source>
</evidence>
<feature type="region of interest" description="Disordered" evidence="2">
    <location>
        <begin position="1"/>
        <end position="33"/>
    </location>
</feature>
<evidence type="ECO:0000256" key="2">
    <source>
        <dbReference type="SAM" id="MobiDB-lite"/>
    </source>
</evidence>
<reference evidence="3" key="1">
    <citation type="submission" date="2018-11" db="EMBL/GenBank/DDBJ databases">
        <authorList>
            <person name="Alioto T."/>
            <person name="Alioto T."/>
        </authorList>
    </citation>
    <scope>NUCLEOTIDE SEQUENCE</scope>
</reference>
<feature type="compositionally biased region" description="Polar residues" evidence="2">
    <location>
        <begin position="313"/>
        <end position="327"/>
    </location>
</feature>
<proteinExistence type="predicted"/>
<feature type="region of interest" description="Disordered" evidence="2">
    <location>
        <begin position="310"/>
        <end position="342"/>
    </location>
</feature>
<dbReference type="AlphaFoldDB" id="A0A8B6CNJ2"/>